<keyword evidence="10" id="KW-0325">Glycoprotein</keyword>
<comment type="catalytic activity">
    <reaction evidence="12 16">
        <text>3-O-(beta-D-galactosyl-(1-&gt;3)-beta-D-galactosyl-(1-&gt;4)-beta-D-xylosyl)-L-seryl-[protein] + UDP-alpha-D-glucuronate = 3-O-(beta-D-GlcA-(1-&gt;3)-beta-D-Gal-(1-&gt;3)-beta-D-Gal-(1-&gt;4)-beta-D-Xyl)-L-seryl-[protein] + UDP + H(+)</text>
        <dbReference type="Rhea" id="RHEA:24168"/>
        <dbReference type="Rhea" id="RHEA-COMP:12571"/>
        <dbReference type="Rhea" id="RHEA-COMP:12573"/>
        <dbReference type="ChEBI" id="CHEBI:15378"/>
        <dbReference type="ChEBI" id="CHEBI:58052"/>
        <dbReference type="ChEBI" id="CHEBI:58223"/>
        <dbReference type="ChEBI" id="CHEBI:132090"/>
        <dbReference type="ChEBI" id="CHEBI:132093"/>
        <dbReference type="EC" id="2.4.1.135"/>
    </reaction>
</comment>
<evidence type="ECO:0000256" key="11">
    <source>
        <dbReference type="ARBA" id="ARBA00023211"/>
    </source>
</evidence>
<feature type="site" description="Interaction with galactose moiety of substrate glycoprotein" evidence="15">
    <location>
        <position position="233"/>
    </location>
</feature>
<dbReference type="GO" id="GO:0005975">
    <property type="term" value="P:carbohydrate metabolic process"/>
    <property type="evidence" value="ECO:0007669"/>
    <property type="project" value="TreeGrafter"/>
</dbReference>
<gene>
    <name evidence="18" type="ORF">DdX_05395</name>
</gene>
<dbReference type="Pfam" id="PF03360">
    <property type="entry name" value="Glyco_transf_43"/>
    <property type="match status" value="1"/>
</dbReference>
<dbReference type="Proteomes" id="UP001201812">
    <property type="component" value="Unassembled WGS sequence"/>
</dbReference>
<dbReference type="InterPro" id="IPR005027">
    <property type="entry name" value="Glyco_trans_43"/>
</dbReference>
<evidence type="ECO:0000256" key="15">
    <source>
        <dbReference type="PIRSR" id="PIRSR605027-4"/>
    </source>
</evidence>
<accession>A0AAD4R9S7</accession>
<keyword evidence="17" id="KW-0175">Coiled coil</keyword>
<dbReference type="GO" id="GO:0015018">
    <property type="term" value="F:galactosylgalactosylxylosylprotein 3-beta-glucuronosyltransferase activity"/>
    <property type="evidence" value="ECO:0007669"/>
    <property type="project" value="UniProtKB-UniRule"/>
</dbReference>
<evidence type="ECO:0000256" key="10">
    <source>
        <dbReference type="ARBA" id="ARBA00023180"/>
    </source>
</evidence>
<dbReference type="EC" id="2.4.1.135" evidence="3 16"/>
<reference evidence="18" key="1">
    <citation type="submission" date="2022-01" db="EMBL/GenBank/DDBJ databases">
        <title>Genome Sequence Resource for Two Populations of Ditylenchus destructor, the Migratory Endoparasitic Phytonematode.</title>
        <authorList>
            <person name="Zhang H."/>
            <person name="Lin R."/>
            <person name="Xie B."/>
        </authorList>
    </citation>
    <scope>NUCLEOTIDE SEQUENCE</scope>
    <source>
        <strain evidence="18">BazhouSP</strain>
    </source>
</reference>
<dbReference type="EMBL" id="JAKKPZ010000006">
    <property type="protein sequence ID" value="KAI1720026.1"/>
    <property type="molecule type" value="Genomic_DNA"/>
</dbReference>
<proteinExistence type="inferred from homology"/>
<evidence type="ECO:0000256" key="13">
    <source>
        <dbReference type="PIRSR" id="PIRSR605027-1"/>
    </source>
</evidence>
<evidence type="ECO:0000256" key="9">
    <source>
        <dbReference type="ARBA" id="ARBA00023136"/>
    </source>
</evidence>
<feature type="active site" description="Proton donor/acceptor" evidence="13">
    <location>
        <position position="288"/>
    </location>
</feature>
<dbReference type="GO" id="GO:0050650">
    <property type="term" value="P:chondroitin sulfate proteoglycan biosynthetic process"/>
    <property type="evidence" value="ECO:0007669"/>
    <property type="project" value="TreeGrafter"/>
</dbReference>
<dbReference type="SUPFAM" id="SSF53448">
    <property type="entry name" value="Nucleotide-diphospho-sugar transferases"/>
    <property type="match status" value="1"/>
</dbReference>
<evidence type="ECO:0000313" key="18">
    <source>
        <dbReference type="EMBL" id="KAI1720026.1"/>
    </source>
</evidence>
<evidence type="ECO:0000256" key="17">
    <source>
        <dbReference type="SAM" id="Coils"/>
    </source>
</evidence>
<keyword evidence="4 16" id="KW-0808">Transferase</keyword>
<dbReference type="Gene3D" id="3.90.550.10">
    <property type="entry name" value="Spore Coat Polysaccharide Biosynthesis Protein SpsA, Chain A"/>
    <property type="match status" value="1"/>
</dbReference>
<evidence type="ECO:0000256" key="16">
    <source>
        <dbReference type="RuleBase" id="RU363127"/>
    </source>
</evidence>
<dbReference type="InterPro" id="IPR029044">
    <property type="entry name" value="Nucleotide-diphossugar_trans"/>
</dbReference>
<name>A0AAD4R9S7_9BILA</name>
<dbReference type="GO" id="GO:0046872">
    <property type="term" value="F:metal ion binding"/>
    <property type="evidence" value="ECO:0007669"/>
    <property type="project" value="UniProtKB-KW"/>
</dbReference>
<keyword evidence="5 16" id="KW-0812">Transmembrane</keyword>
<comment type="cofactor">
    <cofactor evidence="14 16">
        <name>Mn(2+)</name>
        <dbReference type="ChEBI" id="CHEBI:29035"/>
    </cofactor>
</comment>
<comment type="pathway">
    <text evidence="16">Protein modification; protein glycosylation.</text>
</comment>
<dbReference type="PANTHER" id="PTHR10896:SF65">
    <property type="entry name" value="GALACTOSYLGALACTOSYLXYLOSYLPROTEIN 3-BETA-GLUCURONOSYLTRANSFERASE 3"/>
    <property type="match status" value="1"/>
</dbReference>
<evidence type="ECO:0000256" key="6">
    <source>
        <dbReference type="ARBA" id="ARBA00022723"/>
    </source>
</evidence>
<dbReference type="FunFam" id="3.90.550.10:FF:000044">
    <property type="entry name" value="Galactosylgalactosylxylosylprotein 3-beta-glucuronosyltransferase"/>
    <property type="match status" value="1"/>
</dbReference>
<comment type="subcellular location">
    <subcellularLocation>
        <location evidence="16">Golgi apparatus membrane</location>
        <topology evidence="16">Single-pass type II membrane protein</topology>
    </subcellularLocation>
    <subcellularLocation>
        <location evidence="1">Membrane</location>
        <topology evidence="1">Single-pass type II membrane protein</topology>
    </subcellularLocation>
</comment>
<evidence type="ECO:0000256" key="7">
    <source>
        <dbReference type="ARBA" id="ARBA00022968"/>
    </source>
</evidence>
<dbReference type="AlphaFoldDB" id="A0AAD4R9S7"/>
<sequence length="348" mass="40733">MVEHIVPKILIAIGLFTAYQLVVMWGRLADMSENKLTLSAEVDFLTRKKENLQRNIIDLEREKHRMELRLEKVDSQVKDLLPLASRRKNLPFIFFVTPTGRRPAQKADLIRLYQTLCHVPNLWWIIVEDAARPSPFIDEILKRSKLNSVHLVALTPPEMKLQQKDPKWKKPRGVEQRNVALRWIRTNFATHQKGVVYFGDDDNTYDWTLFDEMRTVNRVGVWPVGIVGSLLVETPLLFDNVTIRGFHSVWRPDRLFPFDMAAFAVNITLILKHKDVYFSYKSQIGFQETDFLQSLNLSRKDLEPKGDYCTKVYVWHTRTEKTKMSRETAQKFQTMKGNFLEAELDAIQ</sequence>
<dbReference type="PANTHER" id="PTHR10896">
    <property type="entry name" value="GALACTOSYLGALACTOSYLXYLOSYLPROTEIN 3-BETA-GLUCURONOSYLTRANSFERASE BETA-1,3-GLUCURONYLTRANSFERASE"/>
    <property type="match status" value="1"/>
</dbReference>
<evidence type="ECO:0000256" key="14">
    <source>
        <dbReference type="PIRSR" id="PIRSR605027-3"/>
    </source>
</evidence>
<feature type="coiled-coil region" evidence="17">
    <location>
        <begin position="35"/>
        <end position="76"/>
    </location>
</feature>
<feature type="transmembrane region" description="Helical" evidence="16">
    <location>
        <begin position="6"/>
        <end position="26"/>
    </location>
</feature>
<organism evidence="18 19">
    <name type="scientific">Ditylenchus destructor</name>
    <dbReference type="NCBI Taxonomy" id="166010"/>
    <lineage>
        <taxon>Eukaryota</taxon>
        <taxon>Metazoa</taxon>
        <taxon>Ecdysozoa</taxon>
        <taxon>Nematoda</taxon>
        <taxon>Chromadorea</taxon>
        <taxon>Rhabditida</taxon>
        <taxon>Tylenchina</taxon>
        <taxon>Tylenchomorpha</taxon>
        <taxon>Sphaerularioidea</taxon>
        <taxon>Anguinidae</taxon>
        <taxon>Anguininae</taxon>
        <taxon>Ditylenchus</taxon>
    </lineage>
</organism>
<evidence type="ECO:0000256" key="2">
    <source>
        <dbReference type="ARBA" id="ARBA00007706"/>
    </source>
</evidence>
<protein>
    <recommendedName>
        <fullName evidence="3 16">Galactosylgalactosylxylosylprotein 3-beta-glucuronosyltransferase</fullName>
        <ecNumber evidence="3 16">2.4.1.135</ecNumber>
    </recommendedName>
</protein>
<evidence type="ECO:0000256" key="3">
    <source>
        <dbReference type="ARBA" id="ARBA00012641"/>
    </source>
</evidence>
<keyword evidence="8 16" id="KW-1133">Transmembrane helix</keyword>
<comment type="similarity">
    <text evidence="2 16">Belongs to the glycosyltransferase 43 family.</text>
</comment>
<evidence type="ECO:0000256" key="4">
    <source>
        <dbReference type="ARBA" id="ARBA00022679"/>
    </source>
</evidence>
<feature type="binding site" evidence="14">
    <location>
        <position position="202"/>
    </location>
    <ligand>
        <name>Mn(2+)</name>
        <dbReference type="ChEBI" id="CHEBI:29035"/>
    </ligand>
</feature>
<evidence type="ECO:0000256" key="8">
    <source>
        <dbReference type="ARBA" id="ARBA00022989"/>
    </source>
</evidence>
<keyword evidence="7 16" id="KW-0735">Signal-anchor</keyword>
<dbReference type="GO" id="GO:0000139">
    <property type="term" value="C:Golgi membrane"/>
    <property type="evidence" value="ECO:0007669"/>
    <property type="project" value="UniProtKB-SubCell"/>
</dbReference>
<keyword evidence="16" id="KW-0333">Golgi apparatus</keyword>
<keyword evidence="19" id="KW-1185">Reference proteome</keyword>
<keyword evidence="9 16" id="KW-0472">Membrane</keyword>
<evidence type="ECO:0000313" key="19">
    <source>
        <dbReference type="Proteomes" id="UP001201812"/>
    </source>
</evidence>
<dbReference type="CDD" id="cd00218">
    <property type="entry name" value="GlcAT-I"/>
    <property type="match status" value="1"/>
</dbReference>
<evidence type="ECO:0000256" key="1">
    <source>
        <dbReference type="ARBA" id="ARBA00004606"/>
    </source>
</evidence>
<evidence type="ECO:0000256" key="5">
    <source>
        <dbReference type="ARBA" id="ARBA00022692"/>
    </source>
</evidence>
<keyword evidence="11 14" id="KW-0464">Manganese</keyword>
<comment type="caution">
    <text evidence="18">The sequence shown here is derived from an EMBL/GenBank/DDBJ whole genome shotgun (WGS) entry which is preliminary data.</text>
</comment>
<keyword evidence="6 14" id="KW-0479">Metal-binding</keyword>
<evidence type="ECO:0000256" key="12">
    <source>
        <dbReference type="ARBA" id="ARBA00047979"/>
    </source>
</evidence>